<dbReference type="CDD" id="cd15799">
    <property type="entry name" value="PMEI-like_4"/>
    <property type="match status" value="1"/>
</dbReference>
<dbReference type="GO" id="GO:0030599">
    <property type="term" value="F:pectinesterase activity"/>
    <property type="evidence" value="ECO:0007669"/>
    <property type="project" value="UniProtKB-UniRule"/>
</dbReference>
<dbReference type="GO" id="GO:0004857">
    <property type="term" value="F:enzyme inhibitor activity"/>
    <property type="evidence" value="ECO:0007669"/>
    <property type="project" value="InterPro"/>
</dbReference>
<dbReference type="GO" id="GO:0042545">
    <property type="term" value="P:cell wall modification"/>
    <property type="evidence" value="ECO:0007669"/>
    <property type="project" value="UniProtKB-UniRule"/>
</dbReference>
<comment type="similarity">
    <text evidence="4">In the C-terminal section; belongs to the pectinesterase family.</text>
</comment>
<comment type="pathway">
    <text evidence="2 9">Glycan metabolism; pectin degradation; 2-dehydro-3-deoxy-D-gluconate from pectin: step 1/5.</text>
</comment>
<gene>
    <name evidence="11" type="ORF">FEM48_Zijuj08G0054600</name>
</gene>
<dbReference type="Gene3D" id="1.20.140.40">
    <property type="entry name" value="Invertase/pectin methylesterase inhibitor family protein"/>
    <property type="match status" value="1"/>
</dbReference>
<evidence type="ECO:0000256" key="3">
    <source>
        <dbReference type="ARBA" id="ARBA00006027"/>
    </source>
</evidence>
<dbReference type="InterPro" id="IPR033131">
    <property type="entry name" value="Pectinesterase_Asp_AS"/>
</dbReference>
<dbReference type="PANTHER" id="PTHR31707">
    <property type="entry name" value="PECTINESTERASE"/>
    <property type="match status" value="1"/>
</dbReference>
<evidence type="ECO:0000256" key="5">
    <source>
        <dbReference type="ARBA" id="ARBA00022512"/>
    </source>
</evidence>
<accession>A0A978UX88</accession>
<evidence type="ECO:0000256" key="4">
    <source>
        <dbReference type="ARBA" id="ARBA00007786"/>
    </source>
</evidence>
<dbReference type="EMBL" id="JAEACU010000008">
    <property type="protein sequence ID" value="KAH7519604.1"/>
    <property type="molecule type" value="Genomic_DNA"/>
</dbReference>
<name>A0A978UX88_ZIZJJ</name>
<dbReference type="Proteomes" id="UP000813462">
    <property type="component" value="Unassembled WGS sequence"/>
</dbReference>
<dbReference type="AlphaFoldDB" id="A0A978UX88"/>
<proteinExistence type="inferred from homology"/>
<comment type="subcellular location">
    <subcellularLocation>
        <location evidence="1">Secreted</location>
        <location evidence="1">Cell wall</location>
    </subcellularLocation>
</comment>
<reference evidence="11" key="1">
    <citation type="journal article" date="2021" name="Front. Plant Sci.">
        <title>Chromosome-Scale Genome Assembly for Chinese Sour Jujube and Insights Into Its Genome Evolution and Domestication Signature.</title>
        <authorList>
            <person name="Shen L.-Y."/>
            <person name="Luo H."/>
            <person name="Wang X.-L."/>
            <person name="Wang X.-M."/>
            <person name="Qiu X.-J."/>
            <person name="Liu H."/>
            <person name="Zhou S.-S."/>
            <person name="Jia K.-H."/>
            <person name="Nie S."/>
            <person name="Bao Y.-T."/>
            <person name="Zhang R.-G."/>
            <person name="Yun Q.-Z."/>
            <person name="Chai Y.-H."/>
            <person name="Lu J.-Y."/>
            <person name="Li Y."/>
            <person name="Zhao S.-W."/>
            <person name="Mao J.-F."/>
            <person name="Jia S.-G."/>
            <person name="Mao Y.-M."/>
        </authorList>
    </citation>
    <scope>NUCLEOTIDE SEQUENCE</scope>
    <source>
        <strain evidence="11">AT0</strain>
        <tissue evidence="11">Leaf</tissue>
    </source>
</reference>
<keyword evidence="5" id="KW-0134">Cell wall</keyword>
<dbReference type="InterPro" id="IPR011050">
    <property type="entry name" value="Pectin_lyase_fold/virulence"/>
</dbReference>
<evidence type="ECO:0000256" key="1">
    <source>
        <dbReference type="ARBA" id="ARBA00004191"/>
    </source>
</evidence>
<evidence type="ECO:0000313" key="11">
    <source>
        <dbReference type="EMBL" id="KAH7519604.1"/>
    </source>
</evidence>
<dbReference type="OrthoDB" id="2019149at2759"/>
<dbReference type="EC" id="3.1.1.11" evidence="9"/>
<evidence type="ECO:0000256" key="7">
    <source>
        <dbReference type="ARBA" id="ARBA00023085"/>
    </source>
</evidence>
<keyword evidence="6 9" id="KW-0378">Hydrolase</keyword>
<dbReference type="GO" id="GO:0045490">
    <property type="term" value="P:pectin catabolic process"/>
    <property type="evidence" value="ECO:0007669"/>
    <property type="project" value="UniProtKB-UniRule"/>
</dbReference>
<evidence type="ECO:0000313" key="12">
    <source>
        <dbReference type="Proteomes" id="UP000813462"/>
    </source>
</evidence>
<dbReference type="SUPFAM" id="SSF101148">
    <property type="entry name" value="Plant invertase/pectin methylesterase inhibitor"/>
    <property type="match status" value="1"/>
</dbReference>
<dbReference type="Pfam" id="PF01095">
    <property type="entry name" value="Pectinesterase"/>
    <property type="match status" value="1"/>
</dbReference>
<dbReference type="Gene3D" id="2.160.20.10">
    <property type="entry name" value="Single-stranded right-handed beta-helix, Pectin lyase-like"/>
    <property type="match status" value="1"/>
</dbReference>
<feature type="domain" description="Pectinesterase inhibitor" evidence="10">
    <location>
        <begin position="12"/>
        <end position="152"/>
    </location>
</feature>
<evidence type="ECO:0000256" key="9">
    <source>
        <dbReference type="RuleBase" id="RU000589"/>
    </source>
</evidence>
<dbReference type="Pfam" id="PF04043">
    <property type="entry name" value="PMEI"/>
    <property type="match status" value="1"/>
</dbReference>
<protein>
    <recommendedName>
        <fullName evidence="9">Pectinesterase</fullName>
        <ecNumber evidence="9">3.1.1.11</ecNumber>
    </recommendedName>
</protein>
<comment type="catalytic activity">
    <reaction evidence="9">
        <text>[(1-&gt;4)-alpha-D-galacturonosyl methyl ester](n) + n H2O = [(1-&gt;4)-alpha-D-galacturonosyl](n) + n methanol + n H(+)</text>
        <dbReference type="Rhea" id="RHEA:22380"/>
        <dbReference type="Rhea" id="RHEA-COMP:14570"/>
        <dbReference type="Rhea" id="RHEA-COMP:14573"/>
        <dbReference type="ChEBI" id="CHEBI:15377"/>
        <dbReference type="ChEBI" id="CHEBI:15378"/>
        <dbReference type="ChEBI" id="CHEBI:17790"/>
        <dbReference type="ChEBI" id="CHEBI:140522"/>
        <dbReference type="ChEBI" id="CHEBI:140523"/>
        <dbReference type="EC" id="3.1.1.11"/>
    </reaction>
</comment>
<evidence type="ECO:0000256" key="2">
    <source>
        <dbReference type="ARBA" id="ARBA00005184"/>
    </source>
</evidence>
<dbReference type="InterPro" id="IPR000070">
    <property type="entry name" value="Pectinesterase_cat"/>
</dbReference>
<keyword evidence="5" id="KW-0964">Secreted</keyword>
<dbReference type="SUPFAM" id="SSF51126">
    <property type="entry name" value="Pectin lyase-like"/>
    <property type="match status" value="1"/>
</dbReference>
<dbReference type="InterPro" id="IPR035513">
    <property type="entry name" value="Invertase/methylesterase_inhib"/>
</dbReference>
<comment type="similarity">
    <text evidence="3">In the N-terminal section; belongs to the PMEI family.</text>
</comment>
<feature type="active site" evidence="8">
    <location>
        <position position="342"/>
    </location>
</feature>
<dbReference type="SMART" id="SM00856">
    <property type="entry name" value="PMEI"/>
    <property type="match status" value="1"/>
</dbReference>
<dbReference type="InterPro" id="IPR012334">
    <property type="entry name" value="Pectin_lyas_fold"/>
</dbReference>
<keyword evidence="7 9" id="KW-0063">Aspartyl esterase</keyword>
<dbReference type="InterPro" id="IPR006501">
    <property type="entry name" value="Pectinesterase_inhib_dom"/>
</dbReference>
<evidence type="ECO:0000256" key="8">
    <source>
        <dbReference type="PROSITE-ProRule" id="PRU10040"/>
    </source>
</evidence>
<evidence type="ECO:0000256" key="6">
    <source>
        <dbReference type="ARBA" id="ARBA00022801"/>
    </source>
</evidence>
<comment type="caution">
    <text evidence="11">The sequence shown here is derived from an EMBL/GenBank/DDBJ whole genome shotgun (WGS) entry which is preliminary data.</text>
</comment>
<dbReference type="FunFam" id="2.160.20.10:FF:000001">
    <property type="entry name" value="Pectinesterase"/>
    <property type="match status" value="1"/>
</dbReference>
<sequence length="504" mass="55403">MHFVTSQSTVTPSLSTMSTSSSVATLLFLLAFATTSFSSLPHLQLLDPLLLISRNMVLQSMSLRRLVHTTETSSIGVALRDCAKLYDESEPRLARLISGENYTGDDARTWLSGVLANHRSCLDGLAEKGFVEAHLHFAARNLTTLLGQALALYGKRINGRGKRVPRGQKSAHDRNGGLLVSWNAGTSKAHLVVAKDGSGTHRSINEAVFALGRMGQSRPYRAIVYVKSGVYNEKVEIPRNLNNVMFVGDGIDRTIVTGSRNVPDGDTTLSSATFGVSGDGFWARDMTFENTAGPQKHQAVALRVSSDLSVFYRCSVKAYQDTLYVHSLRQFYRDCHIYGTVDFIFGDAPVVIQNCDIFVRTPMSHQANMVTAQGRDNPHENTGISIHGSRIKPAADFMAVKGSFRSYLGRPWKKYSRTIVVNTDLDGLIDPRGWTEWSGSFALSTLFYAEYMNTGIGASTTKRVNWPGFHLFSSHQEASPFMVSNFIQGGMWIPATGVPVWLGV</sequence>
<organism evidence="11 12">
    <name type="scientific">Ziziphus jujuba var. spinosa</name>
    <dbReference type="NCBI Taxonomy" id="714518"/>
    <lineage>
        <taxon>Eukaryota</taxon>
        <taxon>Viridiplantae</taxon>
        <taxon>Streptophyta</taxon>
        <taxon>Embryophyta</taxon>
        <taxon>Tracheophyta</taxon>
        <taxon>Spermatophyta</taxon>
        <taxon>Magnoliopsida</taxon>
        <taxon>eudicotyledons</taxon>
        <taxon>Gunneridae</taxon>
        <taxon>Pentapetalae</taxon>
        <taxon>rosids</taxon>
        <taxon>fabids</taxon>
        <taxon>Rosales</taxon>
        <taxon>Rhamnaceae</taxon>
        <taxon>Paliureae</taxon>
        <taxon>Ziziphus</taxon>
    </lineage>
</organism>
<evidence type="ECO:0000259" key="10">
    <source>
        <dbReference type="SMART" id="SM00856"/>
    </source>
</evidence>
<dbReference type="PROSITE" id="PS00503">
    <property type="entry name" value="PECTINESTERASE_2"/>
    <property type="match status" value="1"/>
</dbReference>